<evidence type="ECO:0000256" key="1">
    <source>
        <dbReference type="SAM" id="SignalP"/>
    </source>
</evidence>
<dbReference type="Proteomes" id="UP000637774">
    <property type="component" value="Unassembled WGS sequence"/>
</dbReference>
<comment type="caution">
    <text evidence="3">The sequence shown here is derived from an EMBL/GenBank/DDBJ whole genome shotgun (WGS) entry which is preliminary data.</text>
</comment>
<protein>
    <recommendedName>
        <fullName evidence="2">GWxTD domain-containing protein</fullName>
    </recommendedName>
</protein>
<dbReference type="InterPro" id="IPR030959">
    <property type="entry name" value="GWxTD_dom"/>
</dbReference>
<organism evidence="3 4">
    <name type="scientific">Hymenobacter frigidus</name>
    <dbReference type="NCBI Taxonomy" id="1524095"/>
    <lineage>
        <taxon>Bacteria</taxon>
        <taxon>Pseudomonadati</taxon>
        <taxon>Bacteroidota</taxon>
        <taxon>Cytophagia</taxon>
        <taxon>Cytophagales</taxon>
        <taxon>Hymenobacteraceae</taxon>
        <taxon>Hymenobacter</taxon>
    </lineage>
</organism>
<sequence length="443" mass="48954">MKRTAKMSVIGSLLLLMAGSFSFSSSFRAAARLASAAPLAPRPDYAGLYRDAAHLDVDIRREGDSLRLYLLLPAPARLGPGHPLRLAAWPSFDAKQPLWQDSIPRRRQHPRPEPDGGVRLSFCIAAARVPAGAVLELSTAAPDNKGDYQLPATTAWLRLTEAQLARPFVLTDSVGRPLLRRYVQAGETFGVDSYGLYQPVRWKQYVVTPTPALPPMTNPAALPGGPRTLPVLDSATARPGDMLRFTEPGLYALRVGGLNGTVPRTLAVLVAPNAYPTLTTASELIEPLRYLTTSQERQKLTNAPDPKRAVDKFWLDIARGNQRLGRDLIKRYYGRVTAANHLFAAHKAGWLTDRGLLYIVLGPPPSVRRSFNGEERWFYPEGGLGGGPISYTFRPRPSTFAPDYYELVRRPEYELLWYAAVEKWRTPPTALTGPNVPTDLPDR</sequence>
<reference evidence="4" key="1">
    <citation type="journal article" date="2019" name="Int. J. Syst. Evol. Microbiol.">
        <title>The Global Catalogue of Microorganisms (GCM) 10K type strain sequencing project: providing services to taxonomists for standard genome sequencing and annotation.</title>
        <authorList>
            <consortium name="The Broad Institute Genomics Platform"/>
            <consortium name="The Broad Institute Genome Sequencing Center for Infectious Disease"/>
            <person name="Wu L."/>
            <person name="Ma J."/>
        </authorList>
    </citation>
    <scope>NUCLEOTIDE SEQUENCE [LARGE SCALE GENOMIC DNA]</scope>
    <source>
        <strain evidence="4">CGMCC 1.14966</strain>
    </source>
</reference>
<feature type="domain" description="GWxTD" evidence="2">
    <location>
        <begin position="261"/>
        <end position="426"/>
    </location>
</feature>
<keyword evidence="4" id="KW-1185">Reference proteome</keyword>
<evidence type="ECO:0000259" key="2">
    <source>
        <dbReference type="Pfam" id="PF20094"/>
    </source>
</evidence>
<evidence type="ECO:0000313" key="4">
    <source>
        <dbReference type="Proteomes" id="UP000637774"/>
    </source>
</evidence>
<gene>
    <name evidence="3" type="ORF">GCM10011495_28430</name>
</gene>
<proteinExistence type="predicted"/>
<dbReference type="RefSeq" id="WP_188562756.1">
    <property type="nucleotide sequence ID" value="NZ_BMGY01000029.1"/>
</dbReference>
<name>A0ABQ2A8B3_9BACT</name>
<dbReference type="NCBIfam" id="TIGR04514">
    <property type="entry name" value="GWxTD_dom"/>
    <property type="match status" value="1"/>
</dbReference>
<evidence type="ECO:0000313" key="3">
    <source>
        <dbReference type="EMBL" id="GGH88062.1"/>
    </source>
</evidence>
<feature type="signal peptide" evidence="1">
    <location>
        <begin position="1"/>
        <end position="29"/>
    </location>
</feature>
<feature type="chain" id="PRO_5046344709" description="GWxTD domain-containing protein" evidence="1">
    <location>
        <begin position="30"/>
        <end position="443"/>
    </location>
</feature>
<dbReference type="Pfam" id="PF20094">
    <property type="entry name" value="GWxTD_dom"/>
    <property type="match status" value="1"/>
</dbReference>
<keyword evidence="1" id="KW-0732">Signal</keyword>
<dbReference type="EMBL" id="BMGY01000029">
    <property type="protein sequence ID" value="GGH88062.1"/>
    <property type="molecule type" value="Genomic_DNA"/>
</dbReference>
<accession>A0ABQ2A8B3</accession>